<proteinExistence type="predicted"/>
<evidence type="ECO:0000313" key="3">
    <source>
        <dbReference type="Proteomes" id="UP000078113"/>
    </source>
</evidence>
<dbReference type="AlphaFoldDB" id="A0A8X7T275"/>
<accession>A0A8X7T275</accession>
<evidence type="ECO:0000313" key="2">
    <source>
        <dbReference type="EMBL" id="KAE8263007.1"/>
    </source>
</evidence>
<dbReference type="Proteomes" id="UP000078113">
    <property type="component" value="Unassembled WGS sequence"/>
</dbReference>
<comment type="caution">
    <text evidence="2">The sequence shown here is derived from an EMBL/GenBank/DDBJ whole genome shotgun (WGS) entry which is preliminary data.</text>
</comment>
<gene>
    <name evidence="2" type="ORF">A4X09_0g7339</name>
</gene>
<evidence type="ECO:0000256" key="1">
    <source>
        <dbReference type="SAM" id="MobiDB-lite"/>
    </source>
</evidence>
<sequence>MTRAQWYGVSLHRSGAASVAESLHSHELAQGTGAEKLKDRPVVRLIDRLQHSRSLVSFEWRKPAEGPSARFDPLLITQTTDGTARIWATVIDQSLQFRLWSSVLATASVPTRSTPRSDVASDRKGKMPERVFYLGAQEVIMAFRAHIWELEKEHMRAELGVEDFDLPEGTASTFSTSSDGVDASKTAISTDPGASSKKRKKDRERDMRRTRLQRLQQIVSETPDMFLTNLEDGTLRITAVANIDRSPPTLFQSITISHVLRLPRSPASFTSRRASCQC</sequence>
<keyword evidence="3" id="KW-1185">Reference proteome</keyword>
<feature type="region of interest" description="Disordered" evidence="1">
    <location>
        <begin position="172"/>
        <end position="208"/>
    </location>
</feature>
<dbReference type="EMBL" id="LWDG02000712">
    <property type="protein sequence ID" value="KAE8263007.1"/>
    <property type="molecule type" value="Genomic_DNA"/>
</dbReference>
<reference evidence="2" key="2">
    <citation type="journal article" date="2019" name="IMA Fungus">
        <title>Genome sequencing and comparison of five Tilletia species to identify candidate genes for the detection of regulated species infecting wheat.</title>
        <authorList>
            <person name="Nguyen H.D.T."/>
            <person name="Sultana T."/>
            <person name="Kesanakurti P."/>
            <person name="Hambleton S."/>
        </authorList>
    </citation>
    <scope>NUCLEOTIDE SEQUENCE</scope>
    <source>
        <strain evidence="2">DAOMC 236422</strain>
    </source>
</reference>
<reference evidence="2" key="1">
    <citation type="submission" date="2016-04" db="EMBL/GenBank/DDBJ databases">
        <authorList>
            <person name="Nguyen H.D."/>
            <person name="Samba Siva P."/>
            <person name="Cullis J."/>
            <person name="Levesque C.A."/>
            <person name="Hambleton S."/>
        </authorList>
    </citation>
    <scope>NUCLEOTIDE SEQUENCE</scope>
    <source>
        <strain evidence="2">DAOMC 236422</strain>
    </source>
</reference>
<organism evidence="2 3">
    <name type="scientific">Tilletia walkeri</name>
    <dbReference type="NCBI Taxonomy" id="117179"/>
    <lineage>
        <taxon>Eukaryota</taxon>
        <taxon>Fungi</taxon>
        <taxon>Dikarya</taxon>
        <taxon>Basidiomycota</taxon>
        <taxon>Ustilaginomycotina</taxon>
        <taxon>Exobasidiomycetes</taxon>
        <taxon>Tilletiales</taxon>
        <taxon>Tilletiaceae</taxon>
        <taxon>Tilletia</taxon>
    </lineage>
</organism>
<protein>
    <submittedName>
        <fullName evidence="2">Uncharacterized protein</fullName>
    </submittedName>
</protein>
<name>A0A8X7T275_9BASI</name>